<dbReference type="InterPro" id="IPR024370">
    <property type="entry name" value="PBP_domain"/>
</dbReference>
<dbReference type="GO" id="GO:0042301">
    <property type="term" value="F:phosphate ion binding"/>
    <property type="evidence" value="ECO:0007669"/>
    <property type="project" value="UniProtKB-UniRule"/>
</dbReference>
<comment type="similarity">
    <text evidence="1 4">Belongs to the PstS family.</text>
</comment>
<protein>
    <recommendedName>
        <fullName evidence="4">Phosphate-binding protein</fullName>
    </recommendedName>
</protein>
<evidence type="ECO:0000256" key="4">
    <source>
        <dbReference type="RuleBase" id="RU367119"/>
    </source>
</evidence>
<dbReference type="AlphaFoldDB" id="A0A1S1YVJ0"/>
<evidence type="ECO:0000256" key="3">
    <source>
        <dbReference type="ARBA" id="ARBA00022729"/>
    </source>
</evidence>
<sequence length="275" mass="31090">MTRFILFLLISANFLFVDQIFAQESIRTKGSDTMLPLIKALTNNYDQFSHETFEVLGGGSSLGFKGLRNFNIALALSSRKVRSTEQESIEDNEDQLIEKVIAFDALSIIVHPSNRIKQLTIPQLQKIFKGQITNWSQLGGEDLPILVISRDKNSGSYSFMKNEIVRGNTNSNNIKEVHSNASVVENVSRLKGAIGYCGIAYIEEVVQPISIAKTEQRNYVYPSFKNALNKQYPLSRPLYFYYRISDKLKLSSFVNFTMSDKGQQIIAHKGYIPVL</sequence>
<dbReference type="EMBL" id="JRYR02000001">
    <property type="protein sequence ID" value="OHX65039.1"/>
    <property type="molecule type" value="Genomic_DNA"/>
</dbReference>
<dbReference type="PANTHER" id="PTHR30570:SF1">
    <property type="entry name" value="PHOSPHATE-BINDING PROTEIN PSTS"/>
    <property type="match status" value="1"/>
</dbReference>
<dbReference type="CDD" id="cd13566">
    <property type="entry name" value="PBP2_phosphate"/>
    <property type="match status" value="1"/>
</dbReference>
<dbReference type="InterPro" id="IPR011862">
    <property type="entry name" value="Phos-bd"/>
</dbReference>
<dbReference type="Pfam" id="PF12849">
    <property type="entry name" value="PBP_like_2"/>
    <property type="match status" value="1"/>
</dbReference>
<keyword evidence="4" id="KW-0592">Phosphate transport</keyword>
<dbReference type="NCBIfam" id="TIGR02136">
    <property type="entry name" value="ptsS_2"/>
    <property type="match status" value="1"/>
</dbReference>
<evidence type="ECO:0000313" key="6">
    <source>
        <dbReference type="EMBL" id="OHX65039.1"/>
    </source>
</evidence>
<name>A0A1S1YVJ0_FLAPC</name>
<reference evidence="6 7" key="1">
    <citation type="journal article" date="2012" name="Int. J. Syst. Evol. Microbiol.">
        <title>Flammeovirga pacifica sp. nov., isolated from deep-sea sediment.</title>
        <authorList>
            <person name="Xu H."/>
            <person name="Fu Y."/>
            <person name="Yang N."/>
            <person name="Ding Z."/>
            <person name="Lai Q."/>
            <person name="Zeng R."/>
        </authorList>
    </citation>
    <scope>NUCLEOTIDE SEQUENCE [LARGE SCALE GENOMIC DNA]</scope>
    <source>
        <strain evidence="7">DSM 24597 / LMG 26175 / WPAGA1</strain>
    </source>
</reference>
<dbReference type="OrthoDB" id="9783488at2"/>
<comment type="function">
    <text evidence="4">Involved in the system for phosphate transport across the cytoplasmic membrane.</text>
</comment>
<dbReference type="Proteomes" id="UP000179797">
    <property type="component" value="Unassembled WGS sequence"/>
</dbReference>
<evidence type="ECO:0000313" key="7">
    <source>
        <dbReference type="Proteomes" id="UP000179797"/>
    </source>
</evidence>
<evidence type="ECO:0000259" key="5">
    <source>
        <dbReference type="Pfam" id="PF12849"/>
    </source>
</evidence>
<dbReference type="GO" id="GO:0006817">
    <property type="term" value="P:phosphate ion transport"/>
    <property type="evidence" value="ECO:0007669"/>
    <property type="project" value="UniProtKB-UniRule"/>
</dbReference>
<dbReference type="InterPro" id="IPR050811">
    <property type="entry name" value="Phosphate_ABC_transporter"/>
</dbReference>
<feature type="signal peptide" evidence="4">
    <location>
        <begin position="1"/>
        <end position="22"/>
    </location>
</feature>
<keyword evidence="3 4" id="KW-0732">Signal</keyword>
<proteinExistence type="inferred from homology"/>
<evidence type="ECO:0000256" key="2">
    <source>
        <dbReference type="ARBA" id="ARBA00022448"/>
    </source>
</evidence>
<organism evidence="6 7">
    <name type="scientific">Flammeovirga pacifica</name>
    <dbReference type="NCBI Taxonomy" id="915059"/>
    <lineage>
        <taxon>Bacteria</taxon>
        <taxon>Pseudomonadati</taxon>
        <taxon>Bacteroidota</taxon>
        <taxon>Cytophagia</taxon>
        <taxon>Cytophagales</taxon>
        <taxon>Flammeovirgaceae</taxon>
        <taxon>Flammeovirga</taxon>
    </lineage>
</organism>
<dbReference type="STRING" id="915059.NH26_01070"/>
<feature type="chain" id="PRO_5027164166" description="Phosphate-binding protein" evidence="4">
    <location>
        <begin position="23"/>
        <end position="275"/>
    </location>
</feature>
<dbReference type="PANTHER" id="PTHR30570">
    <property type="entry name" value="PERIPLASMIC PHOSPHATE BINDING COMPONENT OF PHOSPHATE ABC TRANSPORTER"/>
    <property type="match status" value="1"/>
</dbReference>
<keyword evidence="2 4" id="KW-0813">Transport</keyword>
<feature type="domain" description="PBP" evidence="5">
    <location>
        <begin position="23"/>
        <end position="261"/>
    </location>
</feature>
<evidence type="ECO:0000256" key="1">
    <source>
        <dbReference type="ARBA" id="ARBA00008725"/>
    </source>
</evidence>
<dbReference type="SUPFAM" id="SSF53850">
    <property type="entry name" value="Periplasmic binding protein-like II"/>
    <property type="match status" value="1"/>
</dbReference>
<accession>A0A1S1YVJ0</accession>
<gene>
    <name evidence="6" type="ORF">NH26_01070</name>
</gene>
<dbReference type="RefSeq" id="WP_044226629.1">
    <property type="nucleotide sequence ID" value="NZ_JRYR02000001.1"/>
</dbReference>
<comment type="caution">
    <text evidence="6">The sequence shown here is derived from an EMBL/GenBank/DDBJ whole genome shotgun (WGS) entry which is preliminary data.</text>
</comment>
<keyword evidence="7" id="KW-1185">Reference proteome</keyword>
<dbReference type="Gene3D" id="3.40.190.10">
    <property type="entry name" value="Periplasmic binding protein-like II"/>
    <property type="match status" value="2"/>
</dbReference>